<proteinExistence type="predicted"/>
<evidence type="ECO:0000313" key="2">
    <source>
        <dbReference type="Proteomes" id="UP000057737"/>
    </source>
</evidence>
<gene>
    <name evidence="1" type="ORF">AS156_25645</name>
</gene>
<sequence>MEFASADPSVVKSITQRVLLNGWLRALRKPNGPCRYCVISAPTALRAVIDRAVPGPQMSAHETADLI</sequence>
<dbReference type="AlphaFoldDB" id="A0A109K5Z6"/>
<dbReference type="RefSeq" id="WP_066498559.1">
    <property type="nucleotide sequence ID" value="NZ_LNCU01000003.1"/>
</dbReference>
<protein>
    <submittedName>
        <fullName evidence="1">Uncharacterized protein</fullName>
    </submittedName>
</protein>
<dbReference type="Proteomes" id="UP000057737">
    <property type="component" value="Unassembled WGS sequence"/>
</dbReference>
<name>A0A109K5Z6_9BRAD</name>
<keyword evidence="2" id="KW-1185">Reference proteome</keyword>
<dbReference type="EMBL" id="LNCU01000003">
    <property type="protein sequence ID" value="KWV61208.1"/>
    <property type="molecule type" value="Genomic_DNA"/>
</dbReference>
<evidence type="ECO:0000313" key="1">
    <source>
        <dbReference type="EMBL" id="KWV61208.1"/>
    </source>
</evidence>
<organism evidence="1 2">
    <name type="scientific">Bradyrhizobium macuxiense</name>
    <dbReference type="NCBI Taxonomy" id="1755647"/>
    <lineage>
        <taxon>Bacteria</taxon>
        <taxon>Pseudomonadati</taxon>
        <taxon>Pseudomonadota</taxon>
        <taxon>Alphaproteobacteria</taxon>
        <taxon>Hyphomicrobiales</taxon>
        <taxon>Nitrobacteraceae</taxon>
        <taxon>Bradyrhizobium</taxon>
    </lineage>
</organism>
<accession>A0A109K5Z6</accession>
<comment type="caution">
    <text evidence="1">The sequence shown here is derived from an EMBL/GenBank/DDBJ whole genome shotgun (WGS) entry which is preliminary data.</text>
</comment>
<reference evidence="1 2" key="1">
    <citation type="submission" date="2015-11" db="EMBL/GenBank/DDBJ databases">
        <title>Draft Genome Sequence of the Strain BR 10303 (Bradyrhizobium sp.) isolated from nodules of Centrolobium paraense.</title>
        <authorList>
            <person name="Zelli J.E."/>
            <person name="Simoes-Araujo J.L."/>
            <person name="Barauna A.C."/>
            <person name="Silva K."/>
        </authorList>
    </citation>
    <scope>NUCLEOTIDE SEQUENCE [LARGE SCALE GENOMIC DNA]</scope>
    <source>
        <strain evidence="1 2">BR 10303</strain>
    </source>
</reference>